<dbReference type="Pfam" id="PF09361">
    <property type="entry name" value="Phasin_2"/>
    <property type="match status" value="1"/>
</dbReference>
<dbReference type="InterPro" id="IPR018968">
    <property type="entry name" value="Phasin"/>
</dbReference>
<keyword evidence="3" id="KW-1185">Reference proteome</keyword>
<name>A0A418XE16_9BURK</name>
<sequence>MFTNPEQFANATKTLFELQMNTFNALTSKAVDGVEQVIALNMATAKNSVKGSVDAGMELSQAKDPKAAMDTAASQVQPAVGGAVAYGEQLKVIIEDIHKEFTEAADHHMAEAKNTLSALIYDVTKNVKPGSENAVDVIKAAIDNAFKGYEEVTRATREAVKTVEQEIAKATAQVGALKPAPKNEAAE</sequence>
<evidence type="ECO:0000313" key="3">
    <source>
        <dbReference type="Proteomes" id="UP000284006"/>
    </source>
</evidence>
<dbReference type="RefSeq" id="WP_119812700.1">
    <property type="nucleotide sequence ID" value="NZ_QYUP01000155.1"/>
</dbReference>
<proteinExistence type="predicted"/>
<dbReference type="AlphaFoldDB" id="A0A418XE16"/>
<dbReference type="InterPro" id="IPR010127">
    <property type="entry name" value="Phasin_subfam-1"/>
</dbReference>
<accession>A0A418XE16</accession>
<evidence type="ECO:0000259" key="1">
    <source>
        <dbReference type="Pfam" id="PF09361"/>
    </source>
</evidence>
<organism evidence="2 3">
    <name type="scientific">Massilia cavernae</name>
    <dbReference type="NCBI Taxonomy" id="2320864"/>
    <lineage>
        <taxon>Bacteria</taxon>
        <taxon>Pseudomonadati</taxon>
        <taxon>Pseudomonadota</taxon>
        <taxon>Betaproteobacteria</taxon>
        <taxon>Burkholderiales</taxon>
        <taxon>Oxalobacteraceae</taxon>
        <taxon>Telluria group</taxon>
        <taxon>Massilia</taxon>
    </lineage>
</organism>
<gene>
    <name evidence="2" type="ORF">D3872_21430</name>
</gene>
<dbReference type="EMBL" id="QYUP01000155">
    <property type="protein sequence ID" value="RJG10774.1"/>
    <property type="molecule type" value="Genomic_DNA"/>
</dbReference>
<reference evidence="2 3" key="1">
    <citation type="submission" date="2018-09" db="EMBL/GenBank/DDBJ databases">
        <authorList>
            <person name="Zhu H."/>
        </authorList>
    </citation>
    <scope>NUCLEOTIDE SEQUENCE [LARGE SCALE GENOMIC DNA]</scope>
    <source>
        <strain evidence="2 3">K1S02-61</strain>
    </source>
</reference>
<evidence type="ECO:0000313" key="2">
    <source>
        <dbReference type="EMBL" id="RJG10774.1"/>
    </source>
</evidence>
<comment type="caution">
    <text evidence="2">The sequence shown here is derived from an EMBL/GenBank/DDBJ whole genome shotgun (WGS) entry which is preliminary data.</text>
</comment>
<dbReference type="OrthoDB" id="5298576at2"/>
<dbReference type="NCBIfam" id="TIGR01841">
    <property type="entry name" value="phasin"/>
    <property type="match status" value="1"/>
</dbReference>
<dbReference type="Proteomes" id="UP000284006">
    <property type="component" value="Unassembled WGS sequence"/>
</dbReference>
<protein>
    <submittedName>
        <fullName evidence="2">Phasin family protein</fullName>
    </submittedName>
</protein>
<feature type="domain" description="Phasin" evidence="1">
    <location>
        <begin position="6"/>
        <end position="107"/>
    </location>
</feature>